<evidence type="ECO:0000256" key="2">
    <source>
        <dbReference type="ARBA" id="ARBA00009592"/>
    </source>
</evidence>
<dbReference type="SUPFAM" id="SSF52058">
    <property type="entry name" value="L domain-like"/>
    <property type="match status" value="1"/>
</dbReference>
<keyword evidence="7" id="KW-1133">Transmembrane helix</keyword>
<protein>
    <recommendedName>
        <fullName evidence="13">Leucine-rich repeat-containing N-terminal plant-type domain-containing protein</fullName>
    </recommendedName>
</protein>
<sequence>MQMTSHTWRPLQSFPMGGFYTLGDYIFSMTIMNKGMETEYPKIIKAFAAIDISSNKFNGKIPECIGDLNGFQLLNLSNNNLTGHIPLSLGNLTTLESLDLSQNKLSGQIPWQLTQLTFLESFNISHNQLIGPIPHGKQFDTFENSSFDGNPGLCGSPLSKKCENPEPSPLPTSIIEEDQDSRFSH</sequence>
<evidence type="ECO:0000256" key="7">
    <source>
        <dbReference type="ARBA" id="ARBA00022989"/>
    </source>
</evidence>
<evidence type="ECO:0000256" key="1">
    <source>
        <dbReference type="ARBA" id="ARBA00004251"/>
    </source>
</evidence>
<evidence type="ECO:0000256" key="4">
    <source>
        <dbReference type="ARBA" id="ARBA00022614"/>
    </source>
</evidence>
<name>A0A2N9I7L3_FAGSY</name>
<evidence type="ECO:0000256" key="6">
    <source>
        <dbReference type="ARBA" id="ARBA00022737"/>
    </source>
</evidence>
<dbReference type="EMBL" id="OIVN01004948">
    <property type="protein sequence ID" value="SPD20114.1"/>
    <property type="molecule type" value="Genomic_DNA"/>
</dbReference>
<dbReference type="PRINTS" id="PR00019">
    <property type="entry name" value="LEURICHRPT"/>
</dbReference>
<keyword evidence="4" id="KW-0433">Leucine-rich repeat</keyword>
<feature type="region of interest" description="Disordered" evidence="11">
    <location>
        <begin position="154"/>
        <end position="185"/>
    </location>
</feature>
<evidence type="ECO:0000256" key="9">
    <source>
        <dbReference type="ARBA" id="ARBA00023170"/>
    </source>
</evidence>
<keyword evidence="5" id="KW-0812">Transmembrane</keyword>
<evidence type="ECO:0000256" key="8">
    <source>
        <dbReference type="ARBA" id="ARBA00023136"/>
    </source>
</evidence>
<dbReference type="PANTHER" id="PTHR27004:SF447">
    <property type="entry name" value="RECEPTOR LIKE PROTEIN 30-LIKE"/>
    <property type="match status" value="1"/>
</dbReference>
<evidence type="ECO:0000313" key="12">
    <source>
        <dbReference type="EMBL" id="SPD20114.1"/>
    </source>
</evidence>
<keyword evidence="6" id="KW-0677">Repeat</keyword>
<evidence type="ECO:0008006" key="13">
    <source>
        <dbReference type="Google" id="ProtNLM"/>
    </source>
</evidence>
<dbReference type="PANTHER" id="PTHR27004">
    <property type="entry name" value="RECEPTOR-LIKE PROTEIN 12 ISOFORM X1"/>
    <property type="match status" value="1"/>
</dbReference>
<accession>A0A2N9I7L3</accession>
<dbReference type="InterPro" id="IPR001611">
    <property type="entry name" value="Leu-rich_rpt"/>
</dbReference>
<evidence type="ECO:0000256" key="3">
    <source>
        <dbReference type="ARBA" id="ARBA00022475"/>
    </source>
</evidence>
<dbReference type="FunFam" id="3.80.10.10:FF:000111">
    <property type="entry name" value="LRR receptor-like serine/threonine-protein kinase ERECTA"/>
    <property type="match status" value="1"/>
</dbReference>
<dbReference type="Gene3D" id="3.80.10.10">
    <property type="entry name" value="Ribonuclease Inhibitor"/>
    <property type="match status" value="1"/>
</dbReference>
<dbReference type="GO" id="GO:0005886">
    <property type="term" value="C:plasma membrane"/>
    <property type="evidence" value="ECO:0007669"/>
    <property type="project" value="UniProtKB-SubCell"/>
</dbReference>
<evidence type="ECO:0000256" key="5">
    <source>
        <dbReference type="ARBA" id="ARBA00022692"/>
    </source>
</evidence>
<comment type="subcellular location">
    <subcellularLocation>
        <location evidence="1">Cell membrane</location>
        <topology evidence="1">Single-pass type I membrane protein</topology>
    </subcellularLocation>
</comment>
<proteinExistence type="inferred from homology"/>
<keyword evidence="3" id="KW-1003">Cell membrane</keyword>
<dbReference type="Pfam" id="PF00560">
    <property type="entry name" value="LRR_1"/>
    <property type="match status" value="4"/>
</dbReference>
<dbReference type="InterPro" id="IPR032675">
    <property type="entry name" value="LRR_dom_sf"/>
</dbReference>
<evidence type="ECO:0000256" key="10">
    <source>
        <dbReference type="ARBA" id="ARBA00023180"/>
    </source>
</evidence>
<organism evidence="12">
    <name type="scientific">Fagus sylvatica</name>
    <name type="common">Beechnut</name>
    <dbReference type="NCBI Taxonomy" id="28930"/>
    <lineage>
        <taxon>Eukaryota</taxon>
        <taxon>Viridiplantae</taxon>
        <taxon>Streptophyta</taxon>
        <taxon>Embryophyta</taxon>
        <taxon>Tracheophyta</taxon>
        <taxon>Spermatophyta</taxon>
        <taxon>Magnoliopsida</taxon>
        <taxon>eudicotyledons</taxon>
        <taxon>Gunneridae</taxon>
        <taxon>Pentapetalae</taxon>
        <taxon>rosids</taxon>
        <taxon>fabids</taxon>
        <taxon>Fagales</taxon>
        <taxon>Fagaceae</taxon>
        <taxon>Fagus</taxon>
    </lineage>
</organism>
<reference evidence="12" key="1">
    <citation type="submission" date="2018-02" db="EMBL/GenBank/DDBJ databases">
        <authorList>
            <person name="Cohen D.B."/>
            <person name="Kent A.D."/>
        </authorList>
    </citation>
    <scope>NUCLEOTIDE SEQUENCE</scope>
</reference>
<keyword evidence="10" id="KW-0325">Glycoprotein</keyword>
<dbReference type="AlphaFoldDB" id="A0A2N9I7L3"/>
<evidence type="ECO:0000256" key="11">
    <source>
        <dbReference type="SAM" id="MobiDB-lite"/>
    </source>
</evidence>
<keyword evidence="8" id="KW-0472">Membrane</keyword>
<comment type="similarity">
    <text evidence="2">Belongs to the RLP family.</text>
</comment>
<gene>
    <name evidence="12" type="ORF">FSB_LOCUS47996</name>
</gene>
<keyword evidence="9" id="KW-0675">Receptor</keyword>